<dbReference type="SUPFAM" id="SSF50129">
    <property type="entry name" value="GroES-like"/>
    <property type="match status" value="2"/>
</dbReference>
<dbReference type="Pfam" id="PF16884">
    <property type="entry name" value="ADH_N_2"/>
    <property type="match status" value="1"/>
</dbReference>
<dbReference type="Gene3D" id="3.90.180.10">
    <property type="entry name" value="Medium-chain alcohol dehydrogenases, catalytic domain"/>
    <property type="match status" value="1"/>
</dbReference>
<accession>A0A6B0YSC3</accession>
<dbReference type="InterPro" id="IPR020843">
    <property type="entry name" value="ER"/>
</dbReference>
<dbReference type="SMART" id="SM00829">
    <property type="entry name" value="PKS_ER"/>
    <property type="match status" value="1"/>
</dbReference>
<dbReference type="EMBL" id="VXRG01000039">
    <property type="protein sequence ID" value="MXY92652.1"/>
    <property type="molecule type" value="Genomic_DNA"/>
</dbReference>
<dbReference type="CDD" id="cd05288">
    <property type="entry name" value="PGDH"/>
    <property type="match status" value="1"/>
</dbReference>
<dbReference type="Pfam" id="PF00107">
    <property type="entry name" value="ADH_zinc_N"/>
    <property type="match status" value="1"/>
</dbReference>
<dbReference type="InterPro" id="IPR036291">
    <property type="entry name" value="NAD(P)-bd_dom_sf"/>
</dbReference>
<keyword evidence="1" id="KW-0560">Oxidoreductase</keyword>
<reference evidence="3" key="1">
    <citation type="submission" date="2019-09" db="EMBL/GenBank/DDBJ databases">
        <title>Characterisation of the sponge microbiome using genome-centric metagenomics.</title>
        <authorList>
            <person name="Engelberts J.P."/>
            <person name="Robbins S.J."/>
            <person name="De Goeij J.M."/>
            <person name="Aranda M."/>
            <person name="Bell S.C."/>
            <person name="Webster N.S."/>
        </authorList>
    </citation>
    <scope>NUCLEOTIDE SEQUENCE</scope>
    <source>
        <strain evidence="3">SB0664_bin_27</strain>
    </source>
</reference>
<dbReference type="InterPro" id="IPR011032">
    <property type="entry name" value="GroES-like_sf"/>
</dbReference>
<name>A0A6B0YSC3_9CHLR</name>
<comment type="caution">
    <text evidence="3">The sequence shown here is derived from an EMBL/GenBank/DDBJ whole genome shotgun (WGS) entry which is preliminary data.</text>
</comment>
<dbReference type="SUPFAM" id="SSF51735">
    <property type="entry name" value="NAD(P)-binding Rossmann-fold domains"/>
    <property type="match status" value="1"/>
</dbReference>
<protein>
    <submittedName>
        <fullName evidence="3">NADP-dependent oxidoreductase</fullName>
    </submittedName>
</protein>
<dbReference type="Gene3D" id="3.40.50.720">
    <property type="entry name" value="NAD(P)-binding Rossmann-like Domain"/>
    <property type="match status" value="1"/>
</dbReference>
<gene>
    <name evidence="3" type="ORF">F4Y42_04295</name>
</gene>
<evidence type="ECO:0000259" key="2">
    <source>
        <dbReference type="SMART" id="SM00829"/>
    </source>
</evidence>
<evidence type="ECO:0000256" key="1">
    <source>
        <dbReference type="ARBA" id="ARBA00023002"/>
    </source>
</evidence>
<dbReference type="PANTHER" id="PTHR43205:SF7">
    <property type="entry name" value="PROSTAGLANDIN REDUCTASE 1"/>
    <property type="match status" value="1"/>
</dbReference>
<dbReference type="FunFam" id="3.40.50.720:FF:000121">
    <property type="entry name" value="Prostaglandin reductase 2"/>
    <property type="match status" value="1"/>
</dbReference>
<dbReference type="InterPro" id="IPR041694">
    <property type="entry name" value="ADH_N_2"/>
</dbReference>
<dbReference type="PANTHER" id="PTHR43205">
    <property type="entry name" value="PROSTAGLANDIN REDUCTASE"/>
    <property type="match status" value="1"/>
</dbReference>
<feature type="domain" description="Enoyl reductase (ER)" evidence="2">
    <location>
        <begin position="20"/>
        <end position="334"/>
    </location>
</feature>
<organism evidence="3">
    <name type="scientific">Caldilineaceae bacterium SB0664_bin_27</name>
    <dbReference type="NCBI Taxonomy" id="2605260"/>
    <lineage>
        <taxon>Bacteria</taxon>
        <taxon>Bacillati</taxon>
        <taxon>Chloroflexota</taxon>
        <taxon>Caldilineae</taxon>
        <taxon>Caldilineales</taxon>
        <taxon>Caldilineaceae</taxon>
    </lineage>
</organism>
<dbReference type="AlphaFoldDB" id="A0A6B0YSC3"/>
<proteinExistence type="predicted"/>
<evidence type="ECO:0000313" key="3">
    <source>
        <dbReference type="EMBL" id="MXY92652.1"/>
    </source>
</evidence>
<dbReference type="InterPro" id="IPR045010">
    <property type="entry name" value="MDR_fam"/>
</dbReference>
<sequence>MTSVKSREIHLRSRPHGLPTADNFALANVEVPAPSQPDQVLVRNRFISVDPYMRGRMRDTRSYTPPFGLDEPLTGGAVGEVVSSTSETFAEGDFVLHMLGWREYALAEARHLTKVDPSLGPLQSYLGVLGMPGMTAYVGLLDIGEPQPGETVFVSGAAGAVGSEVCQIAKIKGCRVVGSAGSEAKTRWLEEVAGVDVAINYKETSNLRRALKKACPDGIDVYFENVGGEHLEAALQYMNNNGRIVVCGMISMYNATSAAPGPANLALMIGRRLKMQGFIVSDHPERRDSFLRDVSGWMQDGKLKWEETIHEGIESTPDAFIGLFHGENLGKMLVKV</sequence>
<dbReference type="InterPro" id="IPR013149">
    <property type="entry name" value="ADH-like_C"/>
</dbReference>
<dbReference type="GO" id="GO:0016628">
    <property type="term" value="F:oxidoreductase activity, acting on the CH-CH group of donors, NAD or NADP as acceptor"/>
    <property type="evidence" value="ECO:0007669"/>
    <property type="project" value="InterPro"/>
</dbReference>